<feature type="transmembrane region" description="Helical" evidence="9">
    <location>
        <begin position="23"/>
        <end position="45"/>
    </location>
</feature>
<evidence type="ECO:0000259" key="10">
    <source>
        <dbReference type="PROSITE" id="PS51103"/>
    </source>
</evidence>
<evidence type="ECO:0000256" key="9">
    <source>
        <dbReference type="SAM" id="Phobius"/>
    </source>
</evidence>
<keyword evidence="7 9" id="KW-1133">Transmembrane helix</keyword>
<evidence type="ECO:0000256" key="5">
    <source>
        <dbReference type="ARBA" id="ARBA00022683"/>
    </source>
</evidence>
<dbReference type="GO" id="GO:0090589">
    <property type="term" value="F:protein-phosphocysteine-trehalose phosphotransferase system transporter activity"/>
    <property type="evidence" value="ECO:0007669"/>
    <property type="project" value="TreeGrafter"/>
</dbReference>
<dbReference type="Pfam" id="PF02378">
    <property type="entry name" value="PTS_EIIC"/>
    <property type="match status" value="1"/>
</dbReference>
<keyword evidence="6 9" id="KW-0812">Transmembrane</keyword>
<feature type="transmembrane region" description="Helical" evidence="9">
    <location>
        <begin position="66"/>
        <end position="96"/>
    </location>
</feature>
<dbReference type="EMBL" id="JAPRFR010000001">
    <property type="protein sequence ID" value="MCZ0725420.1"/>
    <property type="molecule type" value="Genomic_DNA"/>
</dbReference>
<gene>
    <name evidence="11" type="ORF">OW157_02420</name>
</gene>
<feature type="transmembrane region" description="Helical" evidence="9">
    <location>
        <begin position="116"/>
        <end position="138"/>
    </location>
</feature>
<feature type="transmembrane region" description="Helical" evidence="9">
    <location>
        <begin position="269"/>
        <end position="290"/>
    </location>
</feature>
<keyword evidence="2" id="KW-0813">Transport</keyword>
<dbReference type="RefSeq" id="WP_268751737.1">
    <property type="nucleotide sequence ID" value="NZ_JAPRFQ010000001.1"/>
</dbReference>
<sequence length="379" mass="40154">MAQASQDTQPSVFEKVLNALRDIFAPNLIALMGAGILQGILIILQSTGVVQSNTAEEFILSHISEAIFYFLPVLLAYSSAAVFGTNKVLAAAVALFLVHPEVVQETSNFTPNSDFFFIPIVDGGTYTNSVIPIILIVWAQSYIEKACEKWIPEIVRGVFLPVILLSLTAIIGILILGPIGNFLGDLLGAAIAWLTGVANWIVPVILGAFGTFIVMAGGHYTLFPISTQLLATVGFDNVMTPGLLASNMALAGAALATTIKTNNQSFRSYSLSATVTAALGVSQPALYGIIVPMRPALIASIIGGGLGGLYAGLTNFVFYAFVNPGVAAIPAFFAPDGSIANFVNGVITMVIAFVVAFLYVFFMPYQDLKDKEIEEITAD</sequence>
<feature type="transmembrane region" description="Helical" evidence="9">
    <location>
        <begin position="297"/>
        <end position="322"/>
    </location>
</feature>
<dbReference type="PROSITE" id="PS51103">
    <property type="entry name" value="PTS_EIIC_TYPE_1"/>
    <property type="match status" value="1"/>
</dbReference>
<accession>A0A9X3FM90</accession>
<dbReference type="InterPro" id="IPR013013">
    <property type="entry name" value="PTS_EIIC_1"/>
</dbReference>
<feature type="transmembrane region" description="Helical" evidence="9">
    <location>
        <begin position="235"/>
        <end position="257"/>
    </location>
</feature>
<proteinExistence type="predicted"/>
<dbReference type="GO" id="GO:0005886">
    <property type="term" value="C:plasma membrane"/>
    <property type="evidence" value="ECO:0007669"/>
    <property type="project" value="UniProtKB-SubCell"/>
</dbReference>
<evidence type="ECO:0000256" key="1">
    <source>
        <dbReference type="ARBA" id="ARBA00004651"/>
    </source>
</evidence>
<keyword evidence="3" id="KW-1003">Cell membrane</keyword>
<protein>
    <submittedName>
        <fullName evidence="11">PTS transporter subunit EIIC</fullName>
    </submittedName>
</protein>
<feature type="transmembrane region" description="Helical" evidence="9">
    <location>
        <begin position="342"/>
        <end position="362"/>
    </location>
</feature>
<evidence type="ECO:0000313" key="11">
    <source>
        <dbReference type="EMBL" id="MCZ0725420.1"/>
    </source>
</evidence>
<keyword evidence="4" id="KW-0762">Sugar transport</keyword>
<dbReference type="GO" id="GO:0009401">
    <property type="term" value="P:phosphoenolpyruvate-dependent sugar phosphotransferase system"/>
    <property type="evidence" value="ECO:0007669"/>
    <property type="project" value="UniProtKB-KW"/>
</dbReference>
<evidence type="ECO:0000256" key="2">
    <source>
        <dbReference type="ARBA" id="ARBA00022448"/>
    </source>
</evidence>
<evidence type="ECO:0000256" key="3">
    <source>
        <dbReference type="ARBA" id="ARBA00022475"/>
    </source>
</evidence>
<keyword evidence="12" id="KW-1185">Reference proteome</keyword>
<dbReference type="Proteomes" id="UP001146670">
    <property type="component" value="Unassembled WGS sequence"/>
</dbReference>
<evidence type="ECO:0000256" key="4">
    <source>
        <dbReference type="ARBA" id="ARBA00022597"/>
    </source>
</evidence>
<feature type="transmembrane region" description="Helical" evidence="9">
    <location>
        <begin position="158"/>
        <end position="180"/>
    </location>
</feature>
<dbReference type="PANTHER" id="PTHR30175">
    <property type="entry name" value="PHOSPHOTRANSFERASE SYSTEM TRANSPORT PROTEIN"/>
    <property type="match status" value="1"/>
</dbReference>
<comment type="caution">
    <text evidence="11">The sequence shown here is derived from an EMBL/GenBank/DDBJ whole genome shotgun (WGS) entry which is preliminary data.</text>
</comment>
<name>A0A9X3FM90_9LACT</name>
<comment type="subcellular location">
    <subcellularLocation>
        <location evidence="1">Cell membrane</location>
        <topology evidence="1">Multi-pass membrane protein</topology>
    </subcellularLocation>
</comment>
<evidence type="ECO:0000256" key="6">
    <source>
        <dbReference type="ARBA" id="ARBA00022692"/>
    </source>
</evidence>
<evidence type="ECO:0000313" key="12">
    <source>
        <dbReference type="Proteomes" id="UP001146670"/>
    </source>
</evidence>
<feature type="transmembrane region" description="Helical" evidence="9">
    <location>
        <begin position="200"/>
        <end position="223"/>
    </location>
</feature>
<dbReference type="InterPro" id="IPR050558">
    <property type="entry name" value="PTS_Sugar-Specific_Components"/>
</dbReference>
<keyword evidence="5" id="KW-0598">Phosphotransferase system</keyword>
<evidence type="ECO:0000256" key="7">
    <source>
        <dbReference type="ARBA" id="ARBA00022989"/>
    </source>
</evidence>
<dbReference type="GO" id="GO:0015771">
    <property type="term" value="P:trehalose transport"/>
    <property type="evidence" value="ECO:0007669"/>
    <property type="project" value="TreeGrafter"/>
</dbReference>
<dbReference type="AlphaFoldDB" id="A0A9X3FM90"/>
<dbReference type="InterPro" id="IPR003352">
    <property type="entry name" value="PTS_EIIC"/>
</dbReference>
<dbReference type="PANTHER" id="PTHR30175:SF1">
    <property type="entry name" value="PTS SYSTEM ARBUTIN-, CELLOBIOSE-, AND SALICIN-SPECIFIC EIIBC COMPONENT-RELATED"/>
    <property type="match status" value="1"/>
</dbReference>
<organism evidence="11 12">
    <name type="scientific">Aerococcus kribbianus</name>
    <dbReference type="NCBI Taxonomy" id="2999064"/>
    <lineage>
        <taxon>Bacteria</taxon>
        <taxon>Bacillati</taxon>
        <taxon>Bacillota</taxon>
        <taxon>Bacilli</taxon>
        <taxon>Lactobacillales</taxon>
        <taxon>Aerococcaceae</taxon>
        <taxon>Aerococcus</taxon>
    </lineage>
</organism>
<keyword evidence="8 9" id="KW-0472">Membrane</keyword>
<dbReference type="GO" id="GO:0008982">
    <property type="term" value="F:protein-N(PI)-phosphohistidine-sugar phosphotransferase activity"/>
    <property type="evidence" value="ECO:0007669"/>
    <property type="project" value="InterPro"/>
</dbReference>
<evidence type="ECO:0000256" key="8">
    <source>
        <dbReference type="ARBA" id="ARBA00023136"/>
    </source>
</evidence>
<feature type="domain" description="PTS EIIC type-1" evidence="10">
    <location>
        <begin position="18"/>
        <end position="379"/>
    </location>
</feature>
<reference evidence="11" key="1">
    <citation type="submission" date="2022-12" db="EMBL/GenBank/DDBJ databases">
        <title>Description and comparative metabolic analysis of Aerococcus sp. nov., isolated from the feces of a pig.</title>
        <authorList>
            <person name="Chang Y.-H."/>
        </authorList>
    </citation>
    <scope>NUCLEOTIDE SEQUENCE</scope>
    <source>
        <strain evidence="11">YH-aer222</strain>
    </source>
</reference>